<dbReference type="EnsemblPlants" id="Pp3c19_22690V3.2">
    <property type="protein sequence ID" value="PAC:32939235.CDS.1"/>
    <property type="gene ID" value="Pp3c19_22690"/>
</dbReference>
<dbReference type="Gramene" id="Pp3c19_22690V3.1">
    <property type="protein sequence ID" value="PAC:32939234.CDS.1"/>
    <property type="gene ID" value="Pp3c19_22690"/>
</dbReference>
<dbReference type="InParanoid" id="A0A2K1IZB4"/>
<dbReference type="Proteomes" id="UP000006727">
    <property type="component" value="Chromosome 19"/>
</dbReference>
<dbReference type="Gramene" id="Pp3c19_22690V3.3">
    <property type="protein sequence ID" value="PAC:32939236.CDS.1"/>
    <property type="gene ID" value="Pp3c19_22690"/>
</dbReference>
<dbReference type="EnsemblPlants" id="Pp3c19_22690V3.3">
    <property type="protein sequence ID" value="PAC:32939236.CDS.1"/>
    <property type="gene ID" value="Pp3c19_22690"/>
</dbReference>
<name>A0A2K1IZB4_PHYPA</name>
<reference evidence="1 3" key="1">
    <citation type="journal article" date="2008" name="Science">
        <title>The Physcomitrella genome reveals evolutionary insights into the conquest of land by plants.</title>
        <authorList>
            <person name="Rensing S."/>
            <person name="Lang D."/>
            <person name="Zimmer A."/>
            <person name="Terry A."/>
            <person name="Salamov A."/>
            <person name="Shapiro H."/>
            <person name="Nishiyama T."/>
            <person name="Perroud P.-F."/>
            <person name="Lindquist E."/>
            <person name="Kamisugi Y."/>
            <person name="Tanahashi T."/>
            <person name="Sakakibara K."/>
            <person name="Fujita T."/>
            <person name="Oishi K."/>
            <person name="Shin-I T."/>
            <person name="Kuroki Y."/>
            <person name="Toyoda A."/>
            <person name="Suzuki Y."/>
            <person name="Hashimoto A."/>
            <person name="Yamaguchi K."/>
            <person name="Sugano A."/>
            <person name="Kohara Y."/>
            <person name="Fujiyama A."/>
            <person name="Anterola A."/>
            <person name="Aoki S."/>
            <person name="Ashton N."/>
            <person name="Barbazuk W.B."/>
            <person name="Barker E."/>
            <person name="Bennetzen J."/>
            <person name="Bezanilla M."/>
            <person name="Blankenship R."/>
            <person name="Cho S.H."/>
            <person name="Dutcher S."/>
            <person name="Estelle M."/>
            <person name="Fawcett J.A."/>
            <person name="Gundlach H."/>
            <person name="Hanada K."/>
            <person name="Heyl A."/>
            <person name="Hicks K.A."/>
            <person name="Hugh J."/>
            <person name="Lohr M."/>
            <person name="Mayer K."/>
            <person name="Melkozernov A."/>
            <person name="Murata T."/>
            <person name="Nelson D."/>
            <person name="Pils B."/>
            <person name="Prigge M."/>
            <person name="Reiss B."/>
            <person name="Renner T."/>
            <person name="Rombauts S."/>
            <person name="Rushton P."/>
            <person name="Sanderfoot A."/>
            <person name="Schween G."/>
            <person name="Shiu S.-H."/>
            <person name="Stueber K."/>
            <person name="Theodoulou F.L."/>
            <person name="Tu H."/>
            <person name="Van de Peer Y."/>
            <person name="Verrier P.J."/>
            <person name="Waters E."/>
            <person name="Wood A."/>
            <person name="Yang L."/>
            <person name="Cove D."/>
            <person name="Cuming A."/>
            <person name="Hasebe M."/>
            <person name="Lucas S."/>
            <person name="Mishler D.B."/>
            <person name="Reski R."/>
            <person name="Grigoriev I."/>
            <person name="Quatrano R.S."/>
            <person name="Boore J.L."/>
        </authorList>
    </citation>
    <scope>NUCLEOTIDE SEQUENCE [LARGE SCALE GENOMIC DNA]</scope>
    <source>
        <strain evidence="2 3">cv. Gransden 2004</strain>
    </source>
</reference>
<dbReference type="EnsemblPlants" id="Pp3c19_22690V3.6">
    <property type="protein sequence ID" value="PAC:32939239.CDS.1"/>
    <property type="gene ID" value="Pp3c19_22690"/>
</dbReference>
<dbReference type="Gramene" id="Pp3c19_22690V3.5">
    <property type="protein sequence ID" value="PAC:32939238.CDS.1"/>
    <property type="gene ID" value="Pp3c19_22690"/>
</dbReference>
<dbReference type="EnsemblPlants" id="Pp3c19_22690V3.8">
    <property type="protein sequence ID" value="PAC:32939241.CDS.1"/>
    <property type="gene ID" value="Pp3c19_22690"/>
</dbReference>
<keyword evidence="3" id="KW-1185">Reference proteome</keyword>
<gene>
    <name evidence="1" type="ORF">PHYPA_024441</name>
</gene>
<proteinExistence type="predicted"/>
<dbReference type="Gramene" id="Pp3c19_22690V3.6">
    <property type="protein sequence ID" value="PAC:32939239.CDS.1"/>
    <property type="gene ID" value="Pp3c19_22690"/>
</dbReference>
<reference evidence="2" key="3">
    <citation type="submission" date="2020-12" db="UniProtKB">
        <authorList>
            <consortium name="EnsemblPlants"/>
        </authorList>
    </citation>
    <scope>IDENTIFICATION</scope>
</reference>
<dbReference type="AlphaFoldDB" id="A0A2K1IZB4"/>
<dbReference type="EMBL" id="ABEU02000019">
    <property type="protein sequence ID" value="PNR34624.1"/>
    <property type="molecule type" value="Genomic_DNA"/>
</dbReference>
<dbReference type="EnsemblPlants" id="Pp3c19_22690V3.4">
    <property type="protein sequence ID" value="PAC:32939237.CDS.1"/>
    <property type="gene ID" value="Pp3c19_22690"/>
</dbReference>
<evidence type="ECO:0000313" key="3">
    <source>
        <dbReference type="Proteomes" id="UP000006727"/>
    </source>
</evidence>
<dbReference type="EnsemblPlants" id="Pp3c19_22690V3.1">
    <property type="protein sequence ID" value="PAC:32939234.CDS.1"/>
    <property type="gene ID" value="Pp3c19_22690"/>
</dbReference>
<dbReference type="Gramene" id="Pp3c19_22690V3.4">
    <property type="protein sequence ID" value="PAC:32939237.CDS.1"/>
    <property type="gene ID" value="Pp3c19_22690"/>
</dbReference>
<dbReference type="Gramene" id="Pp3c19_22690V3.2">
    <property type="protein sequence ID" value="PAC:32939235.CDS.1"/>
    <property type="gene ID" value="Pp3c19_22690"/>
</dbReference>
<reference evidence="1 3" key="2">
    <citation type="journal article" date="2018" name="Plant J.">
        <title>The Physcomitrella patens chromosome-scale assembly reveals moss genome structure and evolution.</title>
        <authorList>
            <person name="Lang D."/>
            <person name="Ullrich K.K."/>
            <person name="Murat F."/>
            <person name="Fuchs J."/>
            <person name="Jenkins J."/>
            <person name="Haas F.B."/>
            <person name="Piednoel M."/>
            <person name="Gundlach H."/>
            <person name="Van Bel M."/>
            <person name="Meyberg R."/>
            <person name="Vives C."/>
            <person name="Morata J."/>
            <person name="Symeonidi A."/>
            <person name="Hiss M."/>
            <person name="Muchero W."/>
            <person name="Kamisugi Y."/>
            <person name="Saleh O."/>
            <person name="Blanc G."/>
            <person name="Decker E.L."/>
            <person name="van Gessel N."/>
            <person name="Grimwood J."/>
            <person name="Hayes R.D."/>
            <person name="Graham S.W."/>
            <person name="Gunter L.E."/>
            <person name="McDaniel S.F."/>
            <person name="Hoernstein S.N.W."/>
            <person name="Larsson A."/>
            <person name="Li F.W."/>
            <person name="Perroud P.F."/>
            <person name="Phillips J."/>
            <person name="Ranjan P."/>
            <person name="Rokshar D.S."/>
            <person name="Rothfels C.J."/>
            <person name="Schneider L."/>
            <person name="Shu S."/>
            <person name="Stevenson D.W."/>
            <person name="Thummler F."/>
            <person name="Tillich M."/>
            <person name="Villarreal Aguilar J.C."/>
            <person name="Widiez T."/>
            <person name="Wong G.K."/>
            <person name="Wymore A."/>
            <person name="Zhang Y."/>
            <person name="Zimmer A.D."/>
            <person name="Quatrano R.S."/>
            <person name="Mayer K.F.X."/>
            <person name="Goodstein D."/>
            <person name="Casacuberta J.M."/>
            <person name="Vandepoele K."/>
            <person name="Reski R."/>
            <person name="Cuming A.C."/>
            <person name="Tuskan G.A."/>
            <person name="Maumus F."/>
            <person name="Salse J."/>
            <person name="Schmutz J."/>
            <person name="Rensing S.A."/>
        </authorList>
    </citation>
    <scope>NUCLEOTIDE SEQUENCE [LARGE SCALE GENOMIC DNA]</scope>
    <source>
        <strain evidence="2 3">cv. Gransden 2004</strain>
    </source>
</reference>
<organism evidence="1">
    <name type="scientific">Physcomitrium patens</name>
    <name type="common">Spreading-leaved earth moss</name>
    <name type="synonym">Physcomitrella patens</name>
    <dbReference type="NCBI Taxonomy" id="3218"/>
    <lineage>
        <taxon>Eukaryota</taxon>
        <taxon>Viridiplantae</taxon>
        <taxon>Streptophyta</taxon>
        <taxon>Embryophyta</taxon>
        <taxon>Bryophyta</taxon>
        <taxon>Bryophytina</taxon>
        <taxon>Bryopsida</taxon>
        <taxon>Funariidae</taxon>
        <taxon>Funariales</taxon>
        <taxon>Funariaceae</taxon>
        <taxon>Physcomitrium</taxon>
    </lineage>
</organism>
<dbReference type="EnsemblPlants" id="Pp3c19_22690V3.7">
    <property type="protein sequence ID" value="PAC:32939240.CDS.1"/>
    <property type="gene ID" value="Pp3c19_22690"/>
</dbReference>
<evidence type="ECO:0000313" key="2">
    <source>
        <dbReference type="EnsemblPlants" id="PAC:32939234.CDS.1"/>
    </source>
</evidence>
<protein>
    <submittedName>
        <fullName evidence="1 2">Uncharacterized protein</fullName>
    </submittedName>
</protein>
<dbReference type="EnsemblPlants" id="Pp3c19_22690V3.5">
    <property type="protein sequence ID" value="PAC:32939238.CDS.1"/>
    <property type="gene ID" value="Pp3c19_22690"/>
</dbReference>
<dbReference type="Gramene" id="Pp3c19_22690V3.7">
    <property type="protein sequence ID" value="PAC:32939240.CDS.1"/>
    <property type="gene ID" value="Pp3c19_22690"/>
</dbReference>
<evidence type="ECO:0000313" key="1">
    <source>
        <dbReference type="EMBL" id="PNR34624.1"/>
    </source>
</evidence>
<dbReference type="Gramene" id="Pp3c19_22690V3.8">
    <property type="protein sequence ID" value="PAC:32939241.CDS.1"/>
    <property type="gene ID" value="Pp3c19_22690"/>
</dbReference>
<accession>A0A2K1IZB4</accession>
<sequence length="104" mass="12389">MTIVLECLIARVLRSLGGRSLGPEQLEMELSVPPLLFLQVSSERQWDSNHWRARAYRQCAFRFAFRHCLGLDFLFRNLDYRMYYSPSCIWSSSCGRSCCRMRRW</sequence>